<evidence type="ECO:0000256" key="1">
    <source>
        <dbReference type="SAM" id="Phobius"/>
    </source>
</evidence>
<name>A0A8J2BKA4_9BACT</name>
<reference evidence="2" key="1">
    <citation type="submission" date="2021-02" db="EMBL/GenBank/DDBJ databases">
        <authorList>
            <person name="Cremers G."/>
            <person name="Picone N."/>
        </authorList>
    </citation>
    <scope>NUCLEOTIDE SEQUENCE</scope>
    <source>
        <strain evidence="2">PQ17</strain>
    </source>
</reference>
<keyword evidence="1" id="KW-0812">Transmembrane</keyword>
<protein>
    <submittedName>
        <fullName evidence="2">Uncharacterized protein</fullName>
    </submittedName>
</protein>
<keyword evidence="3" id="KW-1185">Reference proteome</keyword>
<sequence length="152" mass="17572">MKLLNLLSRPWFIALSLVLFFGASFASGFWVGRASRWKRTVALPGARVHYWANQLTQQLEKGLPLSADQVRKISPIVEEECRRVGVSMHRHFLVERERLWKQLQMRISPLLEPDQRQKFDLWIKRRVETLEKKLKRLPGEPAQGAGSDGAPS</sequence>
<dbReference type="RefSeq" id="WP_174582805.1">
    <property type="nucleotide sequence ID" value="NZ_CAJNOB010000004.1"/>
</dbReference>
<evidence type="ECO:0000313" key="3">
    <source>
        <dbReference type="Proteomes" id="UP000663859"/>
    </source>
</evidence>
<feature type="transmembrane region" description="Helical" evidence="1">
    <location>
        <begin position="12"/>
        <end position="31"/>
    </location>
</feature>
<dbReference type="AlphaFoldDB" id="A0A8J2BKA4"/>
<gene>
    <name evidence="2" type="ORF">MPNT_120034</name>
</gene>
<dbReference type="Proteomes" id="UP000663859">
    <property type="component" value="Unassembled WGS sequence"/>
</dbReference>
<proteinExistence type="predicted"/>
<comment type="caution">
    <text evidence="2">The sequence shown here is derived from an EMBL/GenBank/DDBJ whole genome shotgun (WGS) entry which is preliminary data.</text>
</comment>
<keyword evidence="1" id="KW-1133">Transmembrane helix</keyword>
<accession>A0A8J2BKA4</accession>
<dbReference type="EMBL" id="CAJNOB010000004">
    <property type="protein sequence ID" value="CAF0692487.1"/>
    <property type="molecule type" value="Genomic_DNA"/>
</dbReference>
<organism evidence="2 3">
    <name type="scientific">Candidatus Methylacidithermus pantelleriae</name>
    <dbReference type="NCBI Taxonomy" id="2744239"/>
    <lineage>
        <taxon>Bacteria</taxon>
        <taxon>Pseudomonadati</taxon>
        <taxon>Verrucomicrobiota</taxon>
        <taxon>Methylacidiphilae</taxon>
        <taxon>Methylacidiphilales</taxon>
        <taxon>Methylacidiphilaceae</taxon>
        <taxon>Candidatus Methylacidithermus</taxon>
    </lineage>
</organism>
<evidence type="ECO:0000313" key="2">
    <source>
        <dbReference type="EMBL" id="CAF0692487.1"/>
    </source>
</evidence>
<keyword evidence="1" id="KW-0472">Membrane</keyword>